<evidence type="ECO:0000256" key="1">
    <source>
        <dbReference type="SAM" id="MobiDB-lite"/>
    </source>
</evidence>
<gene>
    <name evidence="2" type="ORF">TCAL_16456</name>
</gene>
<accession>A0A553NZY6</accession>
<sequence>MAEAPAIGRTSSITSGSRLRSGRELRCPFRANGGLKLDNGTFFFFNMDEVLGCGELVLSAGDMDEERSGGKGGVVDLAGFSDSM</sequence>
<reference evidence="2 3" key="1">
    <citation type="journal article" date="2018" name="Nat. Ecol. Evol.">
        <title>Genomic signatures of mitonuclear coevolution across populations of Tigriopus californicus.</title>
        <authorList>
            <person name="Barreto F.S."/>
            <person name="Watson E.T."/>
            <person name="Lima T.G."/>
            <person name="Willett C.S."/>
            <person name="Edmands S."/>
            <person name="Li W."/>
            <person name="Burton R.S."/>
        </authorList>
    </citation>
    <scope>NUCLEOTIDE SEQUENCE [LARGE SCALE GENOMIC DNA]</scope>
    <source>
        <strain evidence="2 3">San Diego</strain>
    </source>
</reference>
<dbReference type="AlphaFoldDB" id="A0A553NZY6"/>
<keyword evidence="3" id="KW-1185">Reference proteome</keyword>
<name>A0A553NZY6_TIGCA</name>
<dbReference type="EMBL" id="VCGU01000009">
    <property type="protein sequence ID" value="TRY70988.1"/>
    <property type="molecule type" value="Genomic_DNA"/>
</dbReference>
<comment type="caution">
    <text evidence="2">The sequence shown here is derived from an EMBL/GenBank/DDBJ whole genome shotgun (WGS) entry which is preliminary data.</text>
</comment>
<organism evidence="2 3">
    <name type="scientific">Tigriopus californicus</name>
    <name type="common">Marine copepod</name>
    <dbReference type="NCBI Taxonomy" id="6832"/>
    <lineage>
        <taxon>Eukaryota</taxon>
        <taxon>Metazoa</taxon>
        <taxon>Ecdysozoa</taxon>
        <taxon>Arthropoda</taxon>
        <taxon>Crustacea</taxon>
        <taxon>Multicrustacea</taxon>
        <taxon>Hexanauplia</taxon>
        <taxon>Copepoda</taxon>
        <taxon>Harpacticoida</taxon>
        <taxon>Harpacticidae</taxon>
        <taxon>Tigriopus</taxon>
    </lineage>
</organism>
<feature type="region of interest" description="Disordered" evidence="1">
    <location>
        <begin position="1"/>
        <end position="21"/>
    </location>
</feature>
<evidence type="ECO:0000313" key="3">
    <source>
        <dbReference type="Proteomes" id="UP000318571"/>
    </source>
</evidence>
<proteinExistence type="predicted"/>
<evidence type="ECO:0000313" key="2">
    <source>
        <dbReference type="EMBL" id="TRY70988.1"/>
    </source>
</evidence>
<protein>
    <submittedName>
        <fullName evidence="2">Uncharacterized protein</fullName>
    </submittedName>
</protein>
<dbReference type="Proteomes" id="UP000318571">
    <property type="component" value="Chromosome 9"/>
</dbReference>